<comment type="subcellular location">
    <subcellularLocation>
        <location evidence="1">Periplasm</location>
    </subcellularLocation>
</comment>
<organism evidence="6 7">
    <name type="scientific">BD1-7 clade bacterium</name>
    <dbReference type="NCBI Taxonomy" id="2029982"/>
    <lineage>
        <taxon>Bacteria</taxon>
        <taxon>Pseudomonadati</taxon>
        <taxon>Pseudomonadota</taxon>
        <taxon>Gammaproteobacteria</taxon>
        <taxon>Cellvibrionales</taxon>
        <taxon>Spongiibacteraceae</taxon>
        <taxon>BD1-7 clade</taxon>
    </lineage>
</organism>
<dbReference type="Gene3D" id="1.20.120.1490">
    <property type="match status" value="1"/>
</dbReference>
<dbReference type="GO" id="GO:0030288">
    <property type="term" value="C:outer membrane-bounded periplasmic space"/>
    <property type="evidence" value="ECO:0007669"/>
    <property type="project" value="TreeGrafter"/>
</dbReference>
<dbReference type="Proteomes" id="UP000441399">
    <property type="component" value="Unassembled WGS sequence"/>
</dbReference>
<evidence type="ECO:0000256" key="1">
    <source>
        <dbReference type="ARBA" id="ARBA00004418"/>
    </source>
</evidence>
<reference evidence="6 7" key="1">
    <citation type="submission" date="2019-11" db="EMBL/GenBank/DDBJ databases">
        <authorList>
            <person name="Holert J."/>
        </authorList>
    </citation>
    <scope>NUCLEOTIDE SEQUENCE [LARGE SCALE GENOMIC DNA]</scope>
    <source>
        <strain evidence="6">SB11_3</strain>
    </source>
</reference>
<dbReference type="AlphaFoldDB" id="A0A5S9QNG4"/>
<dbReference type="InterPro" id="IPR012899">
    <property type="entry name" value="LTXXQ"/>
</dbReference>
<dbReference type="OrthoDB" id="9881627at2"/>
<dbReference type="Pfam" id="PF07813">
    <property type="entry name" value="LTXXQ"/>
    <property type="match status" value="1"/>
</dbReference>
<dbReference type="PANTHER" id="PTHR38102">
    <property type="entry name" value="PERIPLASMIC CHAPERONE SPY"/>
    <property type="match status" value="1"/>
</dbReference>
<sequence>MPTIRISIITTVVAIFAMLSSAAYSGPNEFHRHINNQHLPMMKKELSLTDDQVARIKKIYEDAASADKDMHADFEHLKDQFISTQPDSSNYDALAEKLAKKAASRIEAGVREMADARKKVFAVLTSDQQKMFMQKKAEMMTMPAPMYESRSPHARTIRGPR</sequence>
<protein>
    <recommendedName>
        <fullName evidence="8">Periplasmic heavy metal sensor</fullName>
    </recommendedName>
</protein>
<name>A0A5S9QNG4_9GAMM</name>
<comment type="similarity">
    <text evidence="2">Belongs to the CpxP/Spy family.</text>
</comment>
<feature type="chain" id="PRO_5024838003" description="Periplasmic heavy metal sensor" evidence="5">
    <location>
        <begin position="26"/>
        <end position="161"/>
    </location>
</feature>
<evidence type="ECO:0000313" key="6">
    <source>
        <dbReference type="EMBL" id="CAA0119542.1"/>
    </source>
</evidence>
<dbReference type="GO" id="GO:0051082">
    <property type="term" value="F:unfolded protein binding"/>
    <property type="evidence" value="ECO:0007669"/>
    <property type="project" value="TreeGrafter"/>
</dbReference>
<proteinExistence type="inferred from homology"/>
<evidence type="ECO:0000313" key="7">
    <source>
        <dbReference type="Proteomes" id="UP000441399"/>
    </source>
</evidence>
<evidence type="ECO:0000256" key="2">
    <source>
        <dbReference type="ARBA" id="ARBA00008441"/>
    </source>
</evidence>
<keyword evidence="4" id="KW-0574">Periplasm</keyword>
<keyword evidence="7" id="KW-1185">Reference proteome</keyword>
<keyword evidence="3 5" id="KW-0732">Signal</keyword>
<evidence type="ECO:0008006" key="8">
    <source>
        <dbReference type="Google" id="ProtNLM"/>
    </source>
</evidence>
<accession>A0A5S9QNG4</accession>
<evidence type="ECO:0000256" key="5">
    <source>
        <dbReference type="SAM" id="SignalP"/>
    </source>
</evidence>
<feature type="signal peptide" evidence="5">
    <location>
        <begin position="1"/>
        <end position="25"/>
    </location>
</feature>
<evidence type="ECO:0000256" key="4">
    <source>
        <dbReference type="ARBA" id="ARBA00022764"/>
    </source>
</evidence>
<gene>
    <name evidence="6" type="ORF">OPDIPICF_02289</name>
</gene>
<dbReference type="PANTHER" id="PTHR38102:SF1">
    <property type="entry name" value="PERIPLASMIC CHAPERONE SPY"/>
    <property type="match status" value="1"/>
</dbReference>
<dbReference type="InterPro" id="IPR052211">
    <property type="entry name" value="Cpx_auxiliary_protein"/>
</dbReference>
<dbReference type="EMBL" id="CACSIO010000034">
    <property type="protein sequence ID" value="CAA0119542.1"/>
    <property type="molecule type" value="Genomic_DNA"/>
</dbReference>
<evidence type="ECO:0000256" key="3">
    <source>
        <dbReference type="ARBA" id="ARBA00022729"/>
    </source>
</evidence>